<proteinExistence type="predicted"/>
<feature type="region of interest" description="Disordered" evidence="1">
    <location>
        <begin position="1"/>
        <end position="20"/>
    </location>
</feature>
<reference evidence="2" key="2">
    <citation type="submission" date="2023-05" db="EMBL/GenBank/DDBJ databases">
        <authorList>
            <consortium name="Lawrence Berkeley National Laboratory"/>
            <person name="Steindorff A."/>
            <person name="Hensen N."/>
            <person name="Bonometti L."/>
            <person name="Westerberg I."/>
            <person name="Brannstrom I.O."/>
            <person name="Guillou S."/>
            <person name="Cros-Aarteil S."/>
            <person name="Calhoun S."/>
            <person name="Haridas S."/>
            <person name="Kuo A."/>
            <person name="Mondo S."/>
            <person name="Pangilinan J."/>
            <person name="Riley R."/>
            <person name="Labutti K."/>
            <person name="Andreopoulos B."/>
            <person name="Lipzen A."/>
            <person name="Chen C."/>
            <person name="Yanf M."/>
            <person name="Daum C."/>
            <person name="Ng V."/>
            <person name="Clum A."/>
            <person name="Ohm R."/>
            <person name="Martin F."/>
            <person name="Silar P."/>
            <person name="Natvig D."/>
            <person name="Lalanne C."/>
            <person name="Gautier V."/>
            <person name="Ament-Velasquez S.L."/>
            <person name="Kruys A."/>
            <person name="Hutchinson M.I."/>
            <person name="Powell A.J."/>
            <person name="Barry K."/>
            <person name="Miller A.N."/>
            <person name="Grigoriev I.V."/>
            <person name="Debuchy R."/>
            <person name="Gladieux P."/>
            <person name="Thoren M.H."/>
            <person name="Johannesson H."/>
        </authorList>
    </citation>
    <scope>NUCLEOTIDE SEQUENCE</scope>
    <source>
        <strain evidence="2">CBS 532.94</strain>
    </source>
</reference>
<evidence type="ECO:0000256" key="1">
    <source>
        <dbReference type="SAM" id="MobiDB-lite"/>
    </source>
</evidence>
<accession>A0AAN7C4K5</accession>
<comment type="caution">
    <text evidence="2">The sequence shown here is derived from an EMBL/GenBank/DDBJ whole genome shotgun (WGS) entry which is preliminary data.</text>
</comment>
<name>A0AAN7C4K5_9PEZI</name>
<evidence type="ECO:0000313" key="3">
    <source>
        <dbReference type="Proteomes" id="UP001303760"/>
    </source>
</evidence>
<dbReference type="EMBL" id="MU860314">
    <property type="protein sequence ID" value="KAK4234927.1"/>
    <property type="molecule type" value="Genomic_DNA"/>
</dbReference>
<sequence>MSPGPLTLPKDDHPGLGVQGLEEGVYRPSLPSAAVDLQPPPRTVNDDIYFDDGLADELDFEHDGTVFDESIFDNNDTDRYGRPIPGAFGQAEEAMQGAQQ</sequence>
<evidence type="ECO:0000313" key="2">
    <source>
        <dbReference type="EMBL" id="KAK4234927.1"/>
    </source>
</evidence>
<protein>
    <submittedName>
        <fullName evidence="2">Uncharacterized protein</fullName>
    </submittedName>
</protein>
<reference evidence="2" key="1">
    <citation type="journal article" date="2023" name="Mol. Phylogenet. Evol.">
        <title>Genome-scale phylogeny and comparative genomics of the fungal order Sordariales.</title>
        <authorList>
            <person name="Hensen N."/>
            <person name="Bonometti L."/>
            <person name="Westerberg I."/>
            <person name="Brannstrom I.O."/>
            <person name="Guillou S."/>
            <person name="Cros-Aarteil S."/>
            <person name="Calhoun S."/>
            <person name="Haridas S."/>
            <person name="Kuo A."/>
            <person name="Mondo S."/>
            <person name="Pangilinan J."/>
            <person name="Riley R."/>
            <person name="LaButti K."/>
            <person name="Andreopoulos B."/>
            <person name="Lipzen A."/>
            <person name="Chen C."/>
            <person name="Yan M."/>
            <person name="Daum C."/>
            <person name="Ng V."/>
            <person name="Clum A."/>
            <person name="Steindorff A."/>
            <person name="Ohm R.A."/>
            <person name="Martin F."/>
            <person name="Silar P."/>
            <person name="Natvig D.O."/>
            <person name="Lalanne C."/>
            <person name="Gautier V."/>
            <person name="Ament-Velasquez S.L."/>
            <person name="Kruys A."/>
            <person name="Hutchinson M.I."/>
            <person name="Powell A.J."/>
            <person name="Barry K."/>
            <person name="Miller A.N."/>
            <person name="Grigoriev I.V."/>
            <person name="Debuchy R."/>
            <person name="Gladieux P."/>
            <person name="Hiltunen Thoren M."/>
            <person name="Johannesson H."/>
        </authorList>
    </citation>
    <scope>NUCLEOTIDE SEQUENCE</scope>
    <source>
        <strain evidence="2">CBS 532.94</strain>
    </source>
</reference>
<organism evidence="2 3">
    <name type="scientific">Achaetomium macrosporum</name>
    <dbReference type="NCBI Taxonomy" id="79813"/>
    <lineage>
        <taxon>Eukaryota</taxon>
        <taxon>Fungi</taxon>
        <taxon>Dikarya</taxon>
        <taxon>Ascomycota</taxon>
        <taxon>Pezizomycotina</taxon>
        <taxon>Sordariomycetes</taxon>
        <taxon>Sordariomycetidae</taxon>
        <taxon>Sordariales</taxon>
        <taxon>Chaetomiaceae</taxon>
        <taxon>Achaetomium</taxon>
    </lineage>
</organism>
<dbReference type="Proteomes" id="UP001303760">
    <property type="component" value="Unassembled WGS sequence"/>
</dbReference>
<dbReference type="AlphaFoldDB" id="A0AAN7C4K5"/>
<gene>
    <name evidence="2" type="ORF">C8A03DRAFT_37267</name>
</gene>
<keyword evidence="3" id="KW-1185">Reference proteome</keyword>